<dbReference type="InterPro" id="IPR029063">
    <property type="entry name" value="SAM-dependent_MTases_sf"/>
</dbReference>
<organism evidence="2 3">
    <name type="scientific">Dactylosporangium roseum</name>
    <dbReference type="NCBI Taxonomy" id="47989"/>
    <lineage>
        <taxon>Bacteria</taxon>
        <taxon>Bacillati</taxon>
        <taxon>Actinomycetota</taxon>
        <taxon>Actinomycetes</taxon>
        <taxon>Micromonosporales</taxon>
        <taxon>Micromonosporaceae</taxon>
        <taxon>Dactylosporangium</taxon>
    </lineage>
</organism>
<keyword evidence="2" id="KW-0489">Methyltransferase</keyword>
<gene>
    <name evidence="2" type="ORF">Drose_26565</name>
</gene>
<evidence type="ECO:0000313" key="2">
    <source>
        <dbReference type="EMBL" id="UWZ34749.1"/>
    </source>
</evidence>
<dbReference type="RefSeq" id="WP_260724085.1">
    <property type="nucleotide sequence ID" value="NZ_BAAABS010000052.1"/>
</dbReference>
<reference evidence="2" key="1">
    <citation type="submission" date="2021-04" db="EMBL/GenBank/DDBJ databases">
        <title>Biosynthetic gene clusters of Dactylosporangioum roseum.</title>
        <authorList>
            <person name="Hartkoorn R.C."/>
            <person name="Beaudoing E."/>
            <person name="Hot D."/>
            <person name="Moureu S."/>
        </authorList>
    </citation>
    <scope>NUCLEOTIDE SEQUENCE</scope>
    <source>
        <strain evidence="2">NRRL B-16295</strain>
    </source>
</reference>
<name>A0ABY5YYC6_9ACTN</name>
<dbReference type="Proteomes" id="UP001058271">
    <property type="component" value="Chromosome"/>
</dbReference>
<keyword evidence="2" id="KW-0808">Transferase</keyword>
<dbReference type="GO" id="GO:0032259">
    <property type="term" value="P:methylation"/>
    <property type="evidence" value="ECO:0007669"/>
    <property type="project" value="UniProtKB-KW"/>
</dbReference>
<sequence>MTASSDWHEWHLPYGEHGSPLSRRLRLIQQHISDWVDERPESTLRVVSVCAGQGHDLIGVLSQRPDADRVRAELIEHDPRNVAAARAGIASAGLEGITAIEADAGDFAAYRHAIPVDLVILAGVLGNLTDCDVQATINAMPALCAPRATVIWTRTRRAPDPHQPFATGSPTPASPRRHSTRRPTYCSRSACTSSTGNHSTRRSAAGSSHSSCSGQQCVASGEPIYSAGLSWTDVPPQWVA</sequence>
<dbReference type="Gene3D" id="3.40.50.150">
    <property type="entry name" value="Vaccinia Virus protein VP39"/>
    <property type="match status" value="1"/>
</dbReference>
<feature type="compositionally biased region" description="Polar residues" evidence="1">
    <location>
        <begin position="186"/>
        <end position="197"/>
    </location>
</feature>
<feature type="region of interest" description="Disordered" evidence="1">
    <location>
        <begin position="156"/>
        <end position="213"/>
    </location>
</feature>
<feature type="compositionally biased region" description="Low complexity" evidence="1">
    <location>
        <begin position="202"/>
        <end position="213"/>
    </location>
</feature>
<proteinExistence type="predicted"/>
<protein>
    <submittedName>
        <fullName evidence="2">Class I SAM-dependent methyltransferase family protein</fullName>
        <ecNumber evidence="2">2.1.1.-</ecNumber>
    </submittedName>
</protein>
<accession>A0ABY5YYC6</accession>
<dbReference type="GO" id="GO:0008168">
    <property type="term" value="F:methyltransferase activity"/>
    <property type="evidence" value="ECO:0007669"/>
    <property type="project" value="UniProtKB-KW"/>
</dbReference>
<dbReference type="SUPFAM" id="SSF53335">
    <property type="entry name" value="S-adenosyl-L-methionine-dependent methyltransferases"/>
    <property type="match status" value="1"/>
</dbReference>
<dbReference type="EMBL" id="CP073721">
    <property type="protein sequence ID" value="UWZ34749.1"/>
    <property type="molecule type" value="Genomic_DNA"/>
</dbReference>
<evidence type="ECO:0000256" key="1">
    <source>
        <dbReference type="SAM" id="MobiDB-lite"/>
    </source>
</evidence>
<dbReference type="EC" id="2.1.1.-" evidence="2"/>
<keyword evidence="3" id="KW-1185">Reference proteome</keyword>
<evidence type="ECO:0000313" key="3">
    <source>
        <dbReference type="Proteomes" id="UP001058271"/>
    </source>
</evidence>